<dbReference type="InterPro" id="IPR046341">
    <property type="entry name" value="SET_dom_sf"/>
</dbReference>
<evidence type="ECO:0000313" key="3">
    <source>
        <dbReference type="Proteomes" id="UP000186868"/>
    </source>
</evidence>
<gene>
    <name evidence="2" type="ORF">NIES593_15620</name>
</gene>
<dbReference type="GO" id="GO:0008168">
    <property type="term" value="F:methyltransferase activity"/>
    <property type="evidence" value="ECO:0007669"/>
    <property type="project" value="UniProtKB-KW"/>
</dbReference>
<dbReference type="STRING" id="1921803.NIES593_15620"/>
<feature type="domain" description="SET" evidence="1">
    <location>
        <begin position="4"/>
        <end position="117"/>
    </location>
</feature>
<dbReference type="InterPro" id="IPR001214">
    <property type="entry name" value="SET_dom"/>
</dbReference>
<dbReference type="GO" id="GO:0032259">
    <property type="term" value="P:methylation"/>
    <property type="evidence" value="ECO:0007669"/>
    <property type="project" value="UniProtKB-KW"/>
</dbReference>
<dbReference type="RefSeq" id="WP_073600471.1">
    <property type="nucleotide sequence ID" value="NZ_MRCB01000020.1"/>
</dbReference>
<dbReference type="SMART" id="SM00317">
    <property type="entry name" value="SET"/>
    <property type="match status" value="1"/>
</dbReference>
<dbReference type="EMBL" id="MRCB01000020">
    <property type="protein sequence ID" value="OKH21423.1"/>
    <property type="molecule type" value="Genomic_DNA"/>
</dbReference>
<dbReference type="Proteomes" id="UP000186868">
    <property type="component" value="Unassembled WGS sequence"/>
</dbReference>
<dbReference type="Pfam" id="PF00856">
    <property type="entry name" value="SET"/>
    <property type="match status" value="1"/>
</dbReference>
<name>A0A1U7HCW5_9CYAN</name>
<dbReference type="Gene3D" id="2.170.270.10">
    <property type="entry name" value="SET domain"/>
    <property type="match status" value="1"/>
</dbReference>
<keyword evidence="3" id="KW-1185">Reference proteome</keyword>
<accession>A0A1U7HCW5</accession>
<keyword evidence="2" id="KW-0808">Transferase</keyword>
<dbReference type="SUPFAM" id="SSF82199">
    <property type="entry name" value="SET domain"/>
    <property type="match status" value="1"/>
</dbReference>
<dbReference type="CDD" id="cd08161">
    <property type="entry name" value="SET"/>
    <property type="match status" value="1"/>
</dbReference>
<reference evidence="2 3" key="1">
    <citation type="submission" date="2016-11" db="EMBL/GenBank/DDBJ databases">
        <title>Draft Genome Sequences of Nine Cyanobacterial Strains from Diverse Habitats.</title>
        <authorList>
            <person name="Zhu T."/>
            <person name="Hou S."/>
            <person name="Lu X."/>
            <person name="Hess W.R."/>
        </authorList>
    </citation>
    <scope>NUCLEOTIDE SEQUENCE [LARGE SCALE GENOMIC DNA]</scope>
    <source>
        <strain evidence="2 3">NIES-593</strain>
    </source>
</reference>
<evidence type="ECO:0000259" key="1">
    <source>
        <dbReference type="PROSITE" id="PS50280"/>
    </source>
</evidence>
<dbReference type="PROSITE" id="PS50280">
    <property type="entry name" value="SET"/>
    <property type="match status" value="1"/>
</dbReference>
<organism evidence="2 3">
    <name type="scientific">Hydrococcus rivularis NIES-593</name>
    <dbReference type="NCBI Taxonomy" id="1921803"/>
    <lineage>
        <taxon>Bacteria</taxon>
        <taxon>Bacillati</taxon>
        <taxon>Cyanobacteriota</taxon>
        <taxon>Cyanophyceae</taxon>
        <taxon>Pleurocapsales</taxon>
        <taxon>Hydrococcaceae</taxon>
        <taxon>Hydrococcus</taxon>
    </lineage>
</organism>
<dbReference type="AlphaFoldDB" id="A0A1U7HCW5"/>
<sequence>MIHPHTQLGFVNEEIGYGLFATQLIPKGTIVWVLDDLDLKLKKSYIDSLEEILKERVLAYSFRDTAFIDSQDRYIICWDASQFMNHSSEANCVPTPYELTLASKDIYPGEEITDDYRWFDVNYSFDYSSKDGTIGKVKADDIFDCYQDLERQAEEAFRYFNRVEQPLKSLVKQKYLDKLNAIAEGKEPMDSLIECYQKNSKKFSRATN</sequence>
<evidence type="ECO:0000313" key="2">
    <source>
        <dbReference type="EMBL" id="OKH21423.1"/>
    </source>
</evidence>
<protein>
    <submittedName>
        <fullName evidence="2">SET domain-containing protein-lysine N-methyltransferase</fullName>
    </submittedName>
</protein>
<keyword evidence="2" id="KW-0489">Methyltransferase</keyword>
<dbReference type="OrthoDB" id="166979at2"/>
<proteinExistence type="predicted"/>
<comment type="caution">
    <text evidence="2">The sequence shown here is derived from an EMBL/GenBank/DDBJ whole genome shotgun (WGS) entry which is preliminary data.</text>
</comment>